<dbReference type="InterPro" id="IPR018297">
    <property type="entry name" value="A/G_cyclase_CS"/>
</dbReference>
<dbReference type="Pfam" id="PF16214">
    <property type="entry name" value="AC_N"/>
    <property type="match status" value="1"/>
</dbReference>
<evidence type="ECO:0000256" key="7">
    <source>
        <dbReference type="ARBA" id="ARBA00022741"/>
    </source>
</evidence>
<comment type="cofactor">
    <cofactor evidence="2">
        <name>Mg(2+)</name>
        <dbReference type="ChEBI" id="CHEBI:18420"/>
    </cofactor>
</comment>
<feature type="transmembrane region" description="Helical" evidence="16">
    <location>
        <begin position="787"/>
        <end position="805"/>
    </location>
</feature>
<feature type="domain" description="Guanylate cyclase" evidence="17">
    <location>
        <begin position="904"/>
        <end position="1048"/>
    </location>
</feature>
<feature type="transmembrane region" description="Helical" evidence="16">
    <location>
        <begin position="181"/>
        <end position="203"/>
    </location>
</feature>
<protein>
    <recommendedName>
        <fullName evidence="4">adenylate cyclase</fullName>
        <ecNumber evidence="4">4.6.1.1</ecNumber>
    </recommendedName>
</protein>
<feature type="transmembrane region" description="Helical" evidence="16">
    <location>
        <begin position="76"/>
        <end position="95"/>
    </location>
</feature>
<dbReference type="SMART" id="SM00044">
    <property type="entry name" value="CYCc"/>
    <property type="match status" value="2"/>
</dbReference>
<comment type="subcellular location">
    <subcellularLocation>
        <location evidence="3">Membrane</location>
        <topology evidence="3">Multi-pass membrane protein</topology>
    </subcellularLocation>
</comment>
<organism evidence="18 19">
    <name type="scientific">Dermatophagoides pteronyssinus</name>
    <name type="common">European house dust mite</name>
    <dbReference type="NCBI Taxonomy" id="6956"/>
    <lineage>
        <taxon>Eukaryota</taxon>
        <taxon>Metazoa</taxon>
        <taxon>Ecdysozoa</taxon>
        <taxon>Arthropoda</taxon>
        <taxon>Chelicerata</taxon>
        <taxon>Arachnida</taxon>
        <taxon>Acari</taxon>
        <taxon>Acariformes</taxon>
        <taxon>Sarcoptiformes</taxon>
        <taxon>Astigmata</taxon>
        <taxon>Psoroptidia</taxon>
        <taxon>Analgoidea</taxon>
        <taxon>Pyroglyphidae</taxon>
        <taxon>Dermatophagoidinae</taxon>
        <taxon>Dermatophagoides</taxon>
    </lineage>
</organism>
<evidence type="ECO:0000256" key="10">
    <source>
        <dbReference type="ARBA" id="ARBA00022989"/>
    </source>
</evidence>
<evidence type="ECO:0000313" key="19">
    <source>
        <dbReference type="Proteomes" id="UP000887458"/>
    </source>
</evidence>
<keyword evidence="6" id="KW-0479">Metal-binding</keyword>
<dbReference type="InterPro" id="IPR032628">
    <property type="entry name" value="AC_N"/>
</dbReference>
<comment type="catalytic activity">
    <reaction evidence="1">
        <text>ATP = 3',5'-cyclic AMP + diphosphate</text>
        <dbReference type="Rhea" id="RHEA:15389"/>
        <dbReference type="ChEBI" id="CHEBI:30616"/>
        <dbReference type="ChEBI" id="CHEBI:33019"/>
        <dbReference type="ChEBI" id="CHEBI:58165"/>
        <dbReference type="EC" id="4.6.1.1"/>
    </reaction>
</comment>
<dbReference type="SUPFAM" id="SSF55073">
    <property type="entry name" value="Nucleotide cyclase"/>
    <property type="match status" value="2"/>
</dbReference>
<dbReference type="EMBL" id="NJHN03000105">
    <property type="protein sequence ID" value="KAH9414829.1"/>
    <property type="molecule type" value="Genomic_DNA"/>
</dbReference>
<keyword evidence="13 14" id="KW-0456">Lyase</keyword>
<feature type="region of interest" description="Disordered" evidence="15">
    <location>
        <begin position="1105"/>
        <end position="1148"/>
    </location>
</feature>
<dbReference type="Gene3D" id="3.30.70.1230">
    <property type="entry name" value="Nucleotide cyclase"/>
    <property type="match status" value="2"/>
</dbReference>
<feature type="transmembrane region" description="Helical" evidence="16">
    <location>
        <begin position="702"/>
        <end position="721"/>
    </location>
</feature>
<keyword evidence="12 16" id="KW-0472">Membrane</keyword>
<dbReference type="InterPro" id="IPR009398">
    <property type="entry name" value="Adcy_conserved_dom"/>
</dbReference>
<evidence type="ECO:0000256" key="6">
    <source>
        <dbReference type="ARBA" id="ARBA00022723"/>
    </source>
</evidence>
<comment type="similarity">
    <text evidence="14">Belongs to the adenylyl cyclase class-4/guanylyl cyclase family.</text>
</comment>
<dbReference type="PANTHER" id="PTHR45627">
    <property type="entry name" value="ADENYLATE CYCLASE TYPE 1"/>
    <property type="match status" value="1"/>
</dbReference>
<proteinExistence type="inferred from homology"/>
<evidence type="ECO:0000256" key="11">
    <source>
        <dbReference type="ARBA" id="ARBA00022998"/>
    </source>
</evidence>
<feature type="transmembrane region" description="Helical" evidence="16">
    <location>
        <begin position="759"/>
        <end position="780"/>
    </location>
</feature>
<feature type="region of interest" description="Disordered" evidence="15">
    <location>
        <begin position="1570"/>
        <end position="1603"/>
    </location>
</feature>
<feature type="transmembrane region" description="Helical" evidence="16">
    <location>
        <begin position="102"/>
        <end position="123"/>
    </location>
</feature>
<evidence type="ECO:0000256" key="9">
    <source>
        <dbReference type="ARBA" id="ARBA00022842"/>
    </source>
</evidence>
<keyword evidence="10 16" id="KW-1133">Transmembrane helix</keyword>
<dbReference type="Pfam" id="PF00211">
    <property type="entry name" value="Guanylate_cyc"/>
    <property type="match status" value="2"/>
</dbReference>
<evidence type="ECO:0000256" key="3">
    <source>
        <dbReference type="ARBA" id="ARBA00004141"/>
    </source>
</evidence>
<evidence type="ECO:0000256" key="16">
    <source>
        <dbReference type="SAM" id="Phobius"/>
    </source>
</evidence>
<dbReference type="EC" id="4.6.1.1" evidence="4"/>
<evidence type="ECO:0000256" key="13">
    <source>
        <dbReference type="ARBA" id="ARBA00023239"/>
    </source>
</evidence>
<keyword evidence="11" id="KW-0115">cAMP biosynthesis</keyword>
<keyword evidence="5 16" id="KW-0812">Transmembrane</keyword>
<sequence>MDHSVKVMNSHRKVAFSRLFIFQQRKFENQELEQLYQRYIFKLQQTSIVSALLLLALLSISISLLQFYFIHTATIIGIYCLIQCIIFILLFISSFRMHDQQLLALCYVIIFFCILFCLLLSPINNIQQLIKNNYWSSIDNVNDNERYRIQTQKPTDGLWAIVFVIYLTYTMLPIKLLISFLFGVIISILHLIITIINVSITNINTNINTSSIVLHQNFIHKQIIANILIFLAVNFIGLFTNILMERAGRKAFLDTRNCINARLEMEDENEKLERLLLSVLPQHVAMEMKADILSPRELGQFHKIYIQKHENVSIVFADIVGFTVLASQCTAQELIRLLNELFGRFDQLANDNHCLRIKILGDCYYCVSGLPEPRSDHAHCAVEMGLDMIDTIASVVEATDVNLNMRVGIHSGRVLCGVLGLRKWQYDVWSNDVTLANQMEAGGVPGMVHITQSTFDCLHDEYEVQEGNGAERNSYLREKNVKTYFIIPPQQRRKHFLFNTLHVRHLAGSKRKLSFKNVSNVVIQLLHSIKYSIDVPFANMAMLGNSSNNLTLPSGISASEITFNKKFQGTDDNNKFRKPFKKRHSIVYHQGTTNRVNKYLSQAIEARSVDQEKSTHVNLATLCFKDKTKERQYGEEKDRGYLIALACSLVLLCLLTALEFVILSKTIILEILFVVTFVWISITIILVLAARLECIRWDISRIFLVRLTTIISSIVLIYAIAQINVFTCLDDIACDYQNHSLIIDPQLAEMPDFSRICPFPQYIILSCVVSFFSLVIFLRLQMLFKAILLIPMALVYILLIEYTHFKLFECIYEYDVPLHITGPLIILHFVLAILLHGRQVEWTARLDFLWNSQANDEKTEMLELQNSNRRILFNLLPSHVATHFLDNQFRNNMDLYHQSYARVGVCFASIPNFMEFYMELDGNNQGMECLRLLNEIIADFDELLDQEKYKPIDKIKTVGSCYMAAIGLIPQYRIPENDTAYAADAMACLVDVVFDMKDRLAEINDNSYNNFMLRVGLNIGPVVAGVIGARKPQYDIWGNTVNVASRMDSTGLPNHIQCTEEVYQLLKDYPYEFKCRGTVNVKGKGEMTTYFLLNKKSNHKPFKALRPSNIDAPKSGQNGSTTNNFKLQSQQNNQSSFFPSNNSSHSTINIADNVSENQQSTRPNKTFMDRLQALAKSRQHEDQRLSVIGEDISYDIHDKESNLFQCSQGNLCYNEPKPIILGKSPDKCRLMAKENSWESREPISNNPRIELNTAMSSLMTTAPTTSVPIKSPTKNSLIGTHLIDKTNPNDLFIANNPSKKQHNFYFDDDSLSNIKSQAMERQKQRNLFSPAMSRCTAFSLADTTKATIESEESLNKLSDDDDDVDEVGENRHKDESSLIYNISSNSSDQSCQYGQIIKKNYTKECIENNFFNRSKNLPFKSASSNKKRNSVNIDFPMDDYDVDFRNYKNNNHHNDDQSKINDKEQKVFENDRILRQHAMKRMSHHFGQEPTKSFLAQRNQRHYQAHNSPLIVHRFYHIDSGTDNARQSSPLLNKPEQSLLITNNSLQSSNVKKPDFPDNRKINCKQMVTGNAQNQSNYHLSDKSYNYKQRQSSSNESDDEDEMNSVAAFVGNKYSTSFNQKFNHQRILDSNHNNSFNNEKCETRFPSNLNNINNHYGKIKKKLPAFENIGKRIHSPSSNSSQSIFSAESLKNNNMKQNNYPFDFPQASNICDDQSISAKSKKPKGSHNDEINVNRCYDRIRNPNETMSFDDNANLILPNINYSPDDNQNDFNHVSFIDDEQDYESGDSYYAEDENDDHINNNFSPVDKHMFISDVESNSKQTSAPDCSLEATLLEQSMATTNTETFAANNGNLTEDDGGYLDNGAISDLNSMFNECPDSRSEDFNRDFEPFRPVGHSSRPLRSIEDVLNDCDDESMLSIDKSSSVHETTDCTSEFVYDSDAFSSQQAGFIDDSNSNIISNHDKLLVTDLDSLESHFGLMMKNNNNSNDNSRSLSATDLILNDNNNQLPSLFKHDTHSFDINMNHQDDNLNEINV</sequence>
<dbReference type="InterPro" id="IPR029787">
    <property type="entry name" value="Nucleotide_cyclase"/>
</dbReference>
<dbReference type="PANTHER" id="PTHR45627:SF26">
    <property type="entry name" value="ADENYLATE CYCLASE TYPE 1"/>
    <property type="match status" value="1"/>
</dbReference>
<dbReference type="Proteomes" id="UP000887458">
    <property type="component" value="Unassembled WGS sequence"/>
</dbReference>
<keyword evidence="7" id="KW-0547">Nucleotide-binding</keyword>
<feature type="transmembrane region" description="Helical" evidence="16">
    <location>
        <begin position="223"/>
        <end position="244"/>
    </location>
</feature>
<evidence type="ECO:0000313" key="18">
    <source>
        <dbReference type="EMBL" id="KAH9414829.1"/>
    </source>
</evidence>
<feature type="transmembrane region" description="Helical" evidence="16">
    <location>
        <begin position="641"/>
        <end position="661"/>
    </location>
</feature>
<feature type="region of interest" description="Disordered" evidence="15">
    <location>
        <begin position="1351"/>
        <end position="1376"/>
    </location>
</feature>
<evidence type="ECO:0000256" key="2">
    <source>
        <dbReference type="ARBA" id="ARBA00001946"/>
    </source>
</evidence>
<evidence type="ECO:0000256" key="4">
    <source>
        <dbReference type="ARBA" id="ARBA00012201"/>
    </source>
</evidence>
<dbReference type="InterPro" id="IPR001054">
    <property type="entry name" value="A/G_cyclase"/>
</dbReference>
<keyword evidence="9" id="KW-0460">Magnesium</keyword>
<evidence type="ECO:0000256" key="12">
    <source>
        <dbReference type="ARBA" id="ARBA00023136"/>
    </source>
</evidence>
<feature type="transmembrane region" description="Helical" evidence="16">
    <location>
        <begin position="48"/>
        <end position="70"/>
    </location>
</feature>
<reference evidence="18 19" key="2">
    <citation type="journal article" date="2022" name="Mol. Biol. Evol.">
        <title>Comparative Genomics Reveals Insights into the Divergent Evolution of Astigmatic Mites and Household Pest Adaptations.</title>
        <authorList>
            <person name="Xiong Q."/>
            <person name="Wan A.T."/>
            <person name="Liu X."/>
            <person name="Fung C.S."/>
            <person name="Xiao X."/>
            <person name="Malainual N."/>
            <person name="Hou J."/>
            <person name="Wang L."/>
            <person name="Wang M."/>
            <person name="Yang K.Y."/>
            <person name="Cui Y."/>
            <person name="Leung E.L."/>
            <person name="Nong W."/>
            <person name="Shin S.K."/>
            <person name="Au S.W."/>
            <person name="Jeong K.Y."/>
            <person name="Chew F.T."/>
            <person name="Hui J.H."/>
            <person name="Leung T.F."/>
            <person name="Tungtrongchitr A."/>
            <person name="Zhong N."/>
            <person name="Liu Z."/>
            <person name="Tsui S.K."/>
        </authorList>
    </citation>
    <scope>NUCLEOTIDE SEQUENCE [LARGE SCALE GENOMIC DNA]</scope>
    <source>
        <strain evidence="18">Derp</strain>
    </source>
</reference>
<name>A0ABQ8IX32_DERPT</name>
<evidence type="ECO:0000256" key="15">
    <source>
        <dbReference type="SAM" id="MobiDB-lite"/>
    </source>
</evidence>
<feature type="compositionally biased region" description="Low complexity" evidence="15">
    <location>
        <begin position="1123"/>
        <end position="1144"/>
    </location>
</feature>
<evidence type="ECO:0000256" key="14">
    <source>
        <dbReference type="RuleBase" id="RU000405"/>
    </source>
</evidence>
<feature type="transmembrane region" description="Helical" evidence="16">
    <location>
        <begin position="157"/>
        <end position="174"/>
    </location>
</feature>
<evidence type="ECO:0000259" key="17">
    <source>
        <dbReference type="PROSITE" id="PS50125"/>
    </source>
</evidence>
<feature type="transmembrane region" description="Helical" evidence="16">
    <location>
        <begin position="667"/>
        <end position="690"/>
    </location>
</feature>
<keyword evidence="8" id="KW-0067">ATP-binding</keyword>
<reference evidence="18 19" key="1">
    <citation type="journal article" date="2018" name="J. Allergy Clin. Immunol.">
        <title>High-quality assembly of Dermatophagoides pteronyssinus genome and transcriptome reveals a wide range of novel allergens.</title>
        <authorList>
            <person name="Liu X.Y."/>
            <person name="Yang K.Y."/>
            <person name="Wang M.Q."/>
            <person name="Kwok J.S."/>
            <person name="Zeng X."/>
            <person name="Yang Z."/>
            <person name="Xiao X.J."/>
            <person name="Lau C.P."/>
            <person name="Li Y."/>
            <person name="Huang Z.M."/>
            <person name="Ba J.G."/>
            <person name="Yim A.K."/>
            <person name="Ouyang C.Y."/>
            <person name="Ngai S.M."/>
            <person name="Chan T.F."/>
            <person name="Leung E.L."/>
            <person name="Liu L."/>
            <person name="Liu Z.G."/>
            <person name="Tsui S.K."/>
        </authorList>
    </citation>
    <scope>NUCLEOTIDE SEQUENCE [LARGE SCALE GENOMIC DNA]</scope>
    <source>
        <strain evidence="18">Derp</strain>
    </source>
</reference>
<keyword evidence="19" id="KW-1185">Reference proteome</keyword>
<evidence type="ECO:0000256" key="8">
    <source>
        <dbReference type="ARBA" id="ARBA00022840"/>
    </source>
</evidence>
<comment type="caution">
    <text evidence="18">The sequence shown here is derived from an EMBL/GenBank/DDBJ whole genome shotgun (WGS) entry which is preliminary data.</text>
</comment>
<gene>
    <name evidence="18" type="primary">ADCY1</name>
    <name evidence="18" type="ORF">DERP_008670</name>
</gene>
<dbReference type="PROSITE" id="PS50125">
    <property type="entry name" value="GUANYLATE_CYCLASE_2"/>
    <property type="match status" value="2"/>
</dbReference>
<evidence type="ECO:0000256" key="5">
    <source>
        <dbReference type="ARBA" id="ARBA00022692"/>
    </source>
</evidence>
<feature type="domain" description="Guanylate cyclase" evidence="17">
    <location>
        <begin position="313"/>
        <end position="440"/>
    </location>
</feature>
<dbReference type="CDD" id="cd07302">
    <property type="entry name" value="CHD"/>
    <property type="match status" value="2"/>
</dbReference>
<feature type="compositionally biased region" description="Polar residues" evidence="15">
    <location>
        <begin position="1570"/>
        <end position="1591"/>
    </location>
</feature>
<dbReference type="PROSITE" id="PS00452">
    <property type="entry name" value="GUANYLATE_CYCLASE_1"/>
    <property type="match status" value="2"/>
</dbReference>
<evidence type="ECO:0000256" key="1">
    <source>
        <dbReference type="ARBA" id="ARBA00001593"/>
    </source>
</evidence>
<dbReference type="Pfam" id="PF06327">
    <property type="entry name" value="Adcy_cons_dom"/>
    <property type="match status" value="1"/>
</dbReference>
<accession>A0ABQ8IX32</accession>